<keyword evidence="4" id="KW-1185">Reference proteome</keyword>
<dbReference type="OMA" id="QTRRLHI"/>
<reference evidence="3" key="2">
    <citation type="submission" date="2025-09" db="UniProtKB">
        <authorList>
            <consortium name="Ensembl"/>
        </authorList>
    </citation>
    <scope>IDENTIFICATION</scope>
</reference>
<feature type="compositionally biased region" description="Basic and acidic residues" evidence="1">
    <location>
        <begin position="563"/>
        <end position="583"/>
    </location>
</feature>
<feature type="compositionally biased region" description="Basic and acidic residues" evidence="1">
    <location>
        <begin position="211"/>
        <end position="239"/>
    </location>
</feature>
<feature type="compositionally biased region" description="Low complexity" evidence="1">
    <location>
        <begin position="508"/>
        <end position="518"/>
    </location>
</feature>
<sequence length="1167" mass="123958">MFLMNAPPVVALQSRWEAFGQPRSFHLPDCFSESKEDVARASVSARVQMIISTLQRDKAVLGMSNERPVQRGQRAERCRGTRPAASPAARREQPAFPACGLPAHCDLLGKDQVASLGSSEPDSDSDDSVDRDIEEAIQEYLRARGVASGPLSQGAPIPTEPAHSSTILTLGPPKLALSSGSVPGDSVGASAGQGSTSPVSVSSEDSFEQSIRAEIEQFLSEKRQHEPPKGEESLEKKSDQNQSSVRLKVNREPPARAAPQPAPTGTCKEFVFRKPPRLAKMSGQPKDPVSTRPAAPRPEATQSRGGARRSTAARRSPRVRSSALVQPASDSSSDDGIEEAIQLYQLEKTRKEAGGDVPPRAQLQEERGPDPPSALPEVHRRPPNKKKPVALKVVDSTQGCLHPDQPSKLQKDVKASAPPVHAAARSEPAHRATCRADTSAELMCAEAILDISKTILPAPAEGSDRPPSASPLLSPPGVAPPSDGDSSAIDSDDSIEQEIRTFLALKAQVGSPQPSQGPASPPGPNSQPGILKAPLSKTPDLPLSCKRKRRGRGGTAVPKKTRGVRERAQDIDHKAQPSHDGRDPPGQAKPSEAPGGESEARRQLLPLNTVGLSDGQVSQGHGSAGEKESSEDKSSSLDSDEDLDTAIKDLLRSKRKLKKRCRDPRATCKKKVRFGTTEMRFGEKPGSLAGDWKDHGGPQVLRSCLSKCRRDSRDGPGRGHVFSNVAEKTKPGGAGGEDAPLTFLPRSRSPGATLLSRDQGGSECPALAPQPVSEDSSVDSDDSIELEIRRFLAEKAKESVRESPAPLQLGGPARPEAPCRKEPTPGPQPGVCTRSQRARAAPQLAEGGRGSERVRAQVASFLSHTGKSTPRSEQTPRLPAAPGRCEPSLPRGASGGSSAKGPPACRRNVCAHKDQSLQGAEPSVAESAFTQLPRGSKAGTTEAGSARGTFHVNYGNQSLLTPSPGPQANLTLPWNDFTHQSRLPNPWALNSSQGTAWTGVFGGEKEKGTTSQARGPPSLTSSPRKNLPSSGFSPLLSTQLFHFGKSFSWGSKQSSLFSPHLSLPLQGPAFSAFRESQPGRGPVFGNPHLLVKKDSGHWPTGKAQCSVSVRDRRNSGSEDSILDLRYGHRADRDNQDREALGSDASEFSDASVEEGGSSAKKGRVLKL</sequence>
<feature type="compositionally biased region" description="Low complexity" evidence="1">
    <location>
        <begin position="480"/>
        <end position="489"/>
    </location>
</feature>
<feature type="compositionally biased region" description="Basic and acidic residues" evidence="1">
    <location>
        <begin position="708"/>
        <end position="717"/>
    </location>
</feature>
<feature type="region of interest" description="Disordered" evidence="1">
    <location>
        <begin position="996"/>
        <end position="1028"/>
    </location>
</feature>
<dbReference type="GeneTree" id="ENSGT00390000014118"/>
<feature type="region of interest" description="Disordered" evidence="1">
    <location>
        <begin position="1092"/>
        <end position="1167"/>
    </location>
</feature>
<feature type="compositionally biased region" description="Basic and acidic residues" evidence="1">
    <location>
        <begin position="786"/>
        <end position="801"/>
    </location>
</feature>
<dbReference type="GO" id="GO:0004864">
    <property type="term" value="F:protein phosphatase inhibitor activity"/>
    <property type="evidence" value="ECO:0007669"/>
    <property type="project" value="InterPro"/>
</dbReference>
<feature type="domain" description="Protein phosphatase 1 regulatory subunit 26 N-terminal" evidence="2">
    <location>
        <begin position="1"/>
        <end position="799"/>
    </location>
</feature>
<accession>A0A8C5P5T5</accession>
<protein>
    <submittedName>
        <fullName evidence="3">Protein phosphatase 1, regulatory subunit 26</fullName>
    </submittedName>
</protein>
<organism evidence="3 4">
    <name type="scientific">Jaculus jaculus</name>
    <name type="common">Lesser Egyptian jerboa</name>
    <dbReference type="NCBI Taxonomy" id="51337"/>
    <lineage>
        <taxon>Eukaryota</taxon>
        <taxon>Metazoa</taxon>
        <taxon>Chordata</taxon>
        <taxon>Craniata</taxon>
        <taxon>Vertebrata</taxon>
        <taxon>Euteleostomi</taxon>
        <taxon>Mammalia</taxon>
        <taxon>Eutheria</taxon>
        <taxon>Euarchontoglires</taxon>
        <taxon>Glires</taxon>
        <taxon>Rodentia</taxon>
        <taxon>Myomorpha</taxon>
        <taxon>Dipodoidea</taxon>
        <taxon>Dipodidae</taxon>
        <taxon>Dipodinae</taxon>
        <taxon>Jaculus</taxon>
    </lineage>
</organism>
<dbReference type="InterPro" id="IPR026130">
    <property type="entry name" value="PPP1R26"/>
</dbReference>
<feature type="compositionally biased region" description="Polar residues" evidence="1">
    <location>
        <begin position="1009"/>
        <end position="1028"/>
    </location>
</feature>
<feature type="compositionally biased region" description="Low complexity" evidence="1">
    <location>
        <begin position="195"/>
        <end position="204"/>
    </location>
</feature>
<feature type="region of interest" description="Disordered" evidence="1">
    <location>
        <begin position="708"/>
        <end position="946"/>
    </location>
</feature>
<dbReference type="Pfam" id="PF15740">
    <property type="entry name" value="PPP1R26_N"/>
    <property type="match status" value="1"/>
</dbReference>
<feature type="region of interest" description="Disordered" evidence="1">
    <location>
        <begin position="144"/>
        <end position="436"/>
    </location>
</feature>
<dbReference type="PANTHER" id="PTHR15724">
    <property type="entry name" value="PROTEIN PHOSPHATASE 1 REGULATORY SUBUNIT 26"/>
    <property type="match status" value="1"/>
</dbReference>
<feature type="compositionally biased region" description="Polar residues" evidence="1">
    <location>
        <begin position="860"/>
        <end position="875"/>
    </location>
</feature>
<feature type="region of interest" description="Disordered" evidence="1">
    <location>
        <begin position="456"/>
        <end position="643"/>
    </location>
</feature>
<feature type="compositionally biased region" description="Acidic residues" evidence="1">
    <location>
        <begin position="776"/>
        <end position="785"/>
    </location>
</feature>
<evidence type="ECO:0000256" key="1">
    <source>
        <dbReference type="SAM" id="MobiDB-lite"/>
    </source>
</evidence>
<dbReference type="PANTHER" id="PTHR15724:SF0">
    <property type="entry name" value="PROTEIN PHOSPHATASE 1 REGULATORY SUBUNIT 26"/>
    <property type="match status" value="1"/>
</dbReference>
<dbReference type="Ensembl" id="ENSJJAT00000030759.1">
    <property type="protein sequence ID" value="ENSJJAP00000024178.1"/>
    <property type="gene ID" value="ENSJJAG00000023725.1"/>
</dbReference>
<feature type="compositionally biased region" description="Basic and acidic residues" evidence="1">
    <location>
        <begin position="1125"/>
        <end position="1140"/>
    </location>
</feature>
<evidence type="ECO:0000313" key="4">
    <source>
        <dbReference type="Proteomes" id="UP000694385"/>
    </source>
</evidence>
<feature type="compositionally biased region" description="Low complexity" evidence="1">
    <location>
        <begin position="890"/>
        <end position="904"/>
    </location>
</feature>
<reference evidence="3" key="1">
    <citation type="submission" date="2025-08" db="UniProtKB">
        <authorList>
            <consortium name="Ensembl"/>
        </authorList>
    </citation>
    <scope>IDENTIFICATION</scope>
</reference>
<evidence type="ECO:0000313" key="3">
    <source>
        <dbReference type="Ensembl" id="ENSJJAP00000024178.1"/>
    </source>
</evidence>
<dbReference type="InterPro" id="IPR031474">
    <property type="entry name" value="PPP1R26_N"/>
</dbReference>
<name>A0A8C5P5T5_JACJA</name>
<proteinExistence type="predicted"/>
<feature type="compositionally biased region" description="Basic and acidic residues" evidence="1">
    <location>
        <begin position="624"/>
        <end position="635"/>
    </location>
</feature>
<dbReference type="AlphaFoldDB" id="A0A8C5P5T5"/>
<dbReference type="Proteomes" id="UP000694385">
    <property type="component" value="Unassembled WGS sequence"/>
</dbReference>
<feature type="region of interest" description="Disordered" evidence="1">
    <location>
        <begin position="65"/>
        <end position="96"/>
    </location>
</feature>
<evidence type="ECO:0000259" key="2">
    <source>
        <dbReference type="Pfam" id="PF15740"/>
    </source>
</evidence>
<gene>
    <name evidence="3" type="primary">Ppp1r26</name>
</gene>